<dbReference type="InterPro" id="IPR002933">
    <property type="entry name" value="Peptidase_M20"/>
</dbReference>
<gene>
    <name evidence="4" type="ORF">CAL20_04730</name>
</gene>
<dbReference type="AlphaFoldDB" id="A0A261UQX8"/>
<dbReference type="SUPFAM" id="SSF53187">
    <property type="entry name" value="Zn-dependent exopeptidases"/>
    <property type="match status" value="1"/>
</dbReference>
<dbReference type="InterPro" id="IPR011650">
    <property type="entry name" value="Peptidase_M20_dimer"/>
</dbReference>
<dbReference type="PANTHER" id="PTHR43808:SF17">
    <property type="entry name" value="PEPTIDASE M20"/>
    <property type="match status" value="1"/>
</dbReference>
<organism evidence="4 5">
    <name type="scientific">Bordetella genomosp. 4</name>
    <dbReference type="NCBI Taxonomy" id="463044"/>
    <lineage>
        <taxon>Bacteria</taxon>
        <taxon>Pseudomonadati</taxon>
        <taxon>Pseudomonadota</taxon>
        <taxon>Betaproteobacteria</taxon>
        <taxon>Burkholderiales</taxon>
        <taxon>Alcaligenaceae</taxon>
        <taxon>Bordetella</taxon>
    </lineage>
</organism>
<reference evidence="4 5" key="1">
    <citation type="submission" date="2017-05" db="EMBL/GenBank/DDBJ databases">
        <title>Complete and WGS of Bordetella genogroups.</title>
        <authorList>
            <person name="Spilker T."/>
            <person name="LiPuma J."/>
        </authorList>
    </citation>
    <scope>NUCLEOTIDE SEQUENCE [LARGE SCALE GENOMIC DNA]</scope>
    <source>
        <strain evidence="4 5">AU9919</strain>
    </source>
</reference>
<dbReference type="EMBL" id="NEVQ01000006">
    <property type="protein sequence ID" value="OZI64298.1"/>
    <property type="molecule type" value="Genomic_DNA"/>
</dbReference>
<dbReference type="Gene3D" id="3.40.630.10">
    <property type="entry name" value="Zn peptidases"/>
    <property type="match status" value="1"/>
</dbReference>
<evidence type="ECO:0000256" key="2">
    <source>
        <dbReference type="ARBA" id="ARBA00022801"/>
    </source>
</evidence>
<keyword evidence="5" id="KW-1185">Reference proteome</keyword>
<dbReference type="GO" id="GO:0046872">
    <property type="term" value="F:metal ion binding"/>
    <property type="evidence" value="ECO:0007669"/>
    <property type="project" value="UniProtKB-KW"/>
</dbReference>
<dbReference type="Proteomes" id="UP000216885">
    <property type="component" value="Unassembled WGS sequence"/>
</dbReference>
<feature type="domain" description="Peptidase M20 dimerisation" evidence="3">
    <location>
        <begin position="213"/>
        <end position="307"/>
    </location>
</feature>
<proteinExistence type="predicted"/>
<comment type="caution">
    <text evidence="4">The sequence shown here is derived from an EMBL/GenBank/DDBJ whole genome shotgun (WGS) entry which is preliminary data.</text>
</comment>
<protein>
    <submittedName>
        <fullName evidence="4">Peptidase M20</fullName>
    </submittedName>
</protein>
<evidence type="ECO:0000259" key="3">
    <source>
        <dbReference type="Pfam" id="PF07687"/>
    </source>
</evidence>
<keyword evidence="2" id="KW-0378">Hydrolase</keyword>
<dbReference type="PANTHER" id="PTHR43808">
    <property type="entry name" value="ACETYLORNITHINE DEACETYLASE"/>
    <property type="match status" value="1"/>
</dbReference>
<dbReference type="Pfam" id="PF01546">
    <property type="entry name" value="Peptidase_M20"/>
    <property type="match status" value="1"/>
</dbReference>
<keyword evidence="1" id="KW-0479">Metal-binding</keyword>
<dbReference type="SUPFAM" id="SSF55031">
    <property type="entry name" value="Bacterial exopeptidase dimerisation domain"/>
    <property type="match status" value="1"/>
</dbReference>
<dbReference type="Gene3D" id="3.30.70.360">
    <property type="match status" value="1"/>
</dbReference>
<evidence type="ECO:0000256" key="1">
    <source>
        <dbReference type="ARBA" id="ARBA00022723"/>
    </source>
</evidence>
<dbReference type="GO" id="GO:0016787">
    <property type="term" value="F:hydrolase activity"/>
    <property type="evidence" value="ECO:0007669"/>
    <property type="project" value="UniProtKB-KW"/>
</dbReference>
<accession>A0A261UQX8</accession>
<name>A0A261UQX8_9BORD</name>
<dbReference type="Pfam" id="PF07687">
    <property type="entry name" value="M20_dimer"/>
    <property type="match status" value="1"/>
</dbReference>
<evidence type="ECO:0000313" key="5">
    <source>
        <dbReference type="Proteomes" id="UP000216885"/>
    </source>
</evidence>
<sequence length="423" mass="44533">MACAATPVLAKDAVTSSAAHDQAVQKVLSSDAYKKALAVLDEQHGRIVEDGIALTEIPAPPFKEAKRAQAFAELLRASGLKDVTLDEEGNVLGLRPGTAGGDQVVVVSAHMDTVFPEGTDVKVKREGTRLAAPGIGDDTMSLAVLAGYVRAMEAAGIRTRDNILFVGTVGEEGPGDLRGVRYLFTKGKYQGKIKAFYSVESGSVSRVTHGGVGSKRYRATFQGPGGHSFGAFGLVNPMYALGQAATAFSTISVPAHPKTTYSIGRLGGGTSVNSIPVEAWMEVDMRSEDVDALKRVEDRFLTIVKEAVATENFARSTKEGEIKLKLDAIGDRPAGTTAVDTDIVQYAISAIKAGGYEPDLNRSSTDSNLPMSLGIPAITVGRMAPGTFGRAHALDEWLDAEKGPMVKAMGTTLSTILVTTGMQ</sequence>
<dbReference type="InterPro" id="IPR050072">
    <property type="entry name" value="Peptidase_M20A"/>
</dbReference>
<dbReference type="InterPro" id="IPR036264">
    <property type="entry name" value="Bact_exopeptidase_dim_dom"/>
</dbReference>
<evidence type="ECO:0000313" key="4">
    <source>
        <dbReference type="EMBL" id="OZI64298.1"/>
    </source>
</evidence>